<gene>
    <name evidence="1" type="ORF">MANES_09G158500v8</name>
</gene>
<evidence type="ECO:0000313" key="1">
    <source>
        <dbReference type="EMBL" id="KAG8648172.1"/>
    </source>
</evidence>
<dbReference type="Proteomes" id="UP000091857">
    <property type="component" value="Chromosome 9"/>
</dbReference>
<accession>A0ACB7H6G3</accession>
<reference evidence="2" key="1">
    <citation type="journal article" date="2016" name="Nat. Biotechnol.">
        <title>Sequencing wild and cultivated cassava and related species reveals extensive interspecific hybridization and genetic diversity.</title>
        <authorList>
            <person name="Bredeson J.V."/>
            <person name="Lyons J.B."/>
            <person name="Prochnik S.E."/>
            <person name="Wu G.A."/>
            <person name="Ha C.M."/>
            <person name="Edsinger-Gonzales E."/>
            <person name="Grimwood J."/>
            <person name="Schmutz J."/>
            <person name="Rabbi I.Y."/>
            <person name="Egesi C."/>
            <person name="Nauluvula P."/>
            <person name="Lebot V."/>
            <person name="Ndunguru J."/>
            <person name="Mkamilo G."/>
            <person name="Bart R.S."/>
            <person name="Setter T.L."/>
            <person name="Gleadow R.M."/>
            <person name="Kulakow P."/>
            <person name="Ferguson M.E."/>
            <person name="Rounsley S."/>
            <person name="Rokhsar D.S."/>
        </authorList>
    </citation>
    <scope>NUCLEOTIDE SEQUENCE [LARGE SCALE GENOMIC DNA]</scope>
    <source>
        <strain evidence="2">cv. AM560-2</strain>
    </source>
</reference>
<proteinExistence type="predicted"/>
<sequence length="1168" mass="133257">MADAGLSQCTFHVFLSFKGDDTGKNFSDHLYAALERDGFHTFRDDDGIVRGANFVAEVAKVMQHSKICIVVFSKNYASSIWCLDELVKIMELRKTVGLVVFPVFYDADPNQVWEQSGSYAEAFARHEELFKGQMDKVQGWRAVLREVTDLSGMDIQERHEADFIQDIVKKVGKRLDSSVLLHVPSYLVGIESRLKDINSWLQDVSNDPAIAIISGIGGIGKTVIAKKVYNLNLDRFEVSCFLSNIRETSKQPDGLTFLQNQLLEKSLNGKISKIKTVDEGSIKIKDAISCKRVLIVLDDVDQLEQLNAIIGMRDWLYPGSKIIITTRHEHLLSAYETYKKFRVKELDDGESLQLFSWHAFGENYPIEGYIEHSAKVIKRCFGIPLALQVLGSSLSVKYADEWESALEKYEAILDSKIQNILQISYDSLPDDHDKSLFLDIACFFVGRDVDYAVKILDGCGFYTKIGIQNLIDRQLVTIKDSKLMMHPLLRDMGREIIRQESPENLGKRSRIWYHGDAFTVLRQNIQGTEAIKGLILNLQTVMEEQQHMISCLNHAKREYHEDLISKSRQKRYRLGFFSWQPVENGLTASFSMSNEVVFETKIFAKMHKLKLLQLNYVKLNGSYKDFPKSLIWLCWHGFPLKFLPSNLHLEKLVVLDMRYSSLKYVWKGIRVLEQLKILNLSHSHDLVCTPDFSGLPNLEELKLKGCINLVEVDESIGDLKRLVSLNLKGCRRLRKLPRKIFMRRSLEKLVLSGCSNLDELPSELGKMESLKVLHADGIVSSTTTPCYSTFWSWLSQRHAIEFSFPLTSPPHSLVHLSLANCNLSDDSINFSSLHSLKYLNLSGNLIYCLPKSINGLMKLESLLLDHCNMLQSIPELPTSLKVLSAEKCTSLKRIANLPNLMRSLSLNLTGCQQLVEVRDLFKLEPIGILDVEIGNKLGLFNWDFMENIKVEMFSVMTKTSRTAPPQVLLECGICSIFLPGSEVPDWYNPQLGGSPISFTVPLSRGHKIHGLNVCTVYACNNLRNGSGDHHCTKVWNKTKDLKWTYSPTFYGIPETIESMLWLSHWKLGDLLEVGDELNVSVVMPTGYHVQKLGIHLVYEREKEDTQLNCEETQQNTSSWYQNFSIVDADMYRVQRDAFFLCNHDYLLHQEISECGRDNFQQHSQLFEQ</sequence>
<protein>
    <submittedName>
        <fullName evidence="1">Uncharacterized protein</fullName>
    </submittedName>
</protein>
<evidence type="ECO:0000313" key="2">
    <source>
        <dbReference type="Proteomes" id="UP000091857"/>
    </source>
</evidence>
<dbReference type="EMBL" id="CM004395">
    <property type="protein sequence ID" value="KAG8648172.1"/>
    <property type="molecule type" value="Genomic_DNA"/>
</dbReference>
<keyword evidence="2" id="KW-1185">Reference proteome</keyword>
<name>A0ACB7H6G3_MANES</name>
<organism evidence="1 2">
    <name type="scientific">Manihot esculenta</name>
    <name type="common">Cassava</name>
    <name type="synonym">Jatropha manihot</name>
    <dbReference type="NCBI Taxonomy" id="3983"/>
    <lineage>
        <taxon>Eukaryota</taxon>
        <taxon>Viridiplantae</taxon>
        <taxon>Streptophyta</taxon>
        <taxon>Embryophyta</taxon>
        <taxon>Tracheophyta</taxon>
        <taxon>Spermatophyta</taxon>
        <taxon>Magnoliopsida</taxon>
        <taxon>eudicotyledons</taxon>
        <taxon>Gunneridae</taxon>
        <taxon>Pentapetalae</taxon>
        <taxon>rosids</taxon>
        <taxon>fabids</taxon>
        <taxon>Malpighiales</taxon>
        <taxon>Euphorbiaceae</taxon>
        <taxon>Crotonoideae</taxon>
        <taxon>Manihoteae</taxon>
        <taxon>Manihot</taxon>
    </lineage>
</organism>
<comment type="caution">
    <text evidence="1">The sequence shown here is derived from an EMBL/GenBank/DDBJ whole genome shotgun (WGS) entry which is preliminary data.</text>
</comment>